<dbReference type="PIRSF" id="PIRSF015601">
    <property type="entry name" value="MTase_slr0722"/>
    <property type="match status" value="1"/>
</dbReference>
<keyword evidence="9 12" id="KW-0949">S-adenosyl-L-methionine</keyword>
<dbReference type="InterPro" id="IPR006700">
    <property type="entry name" value="RsmE"/>
</dbReference>
<evidence type="ECO:0000256" key="2">
    <source>
        <dbReference type="ARBA" id="ARBA00005528"/>
    </source>
</evidence>
<keyword evidence="5 12" id="KW-0963">Cytoplasm</keyword>
<dbReference type="CDD" id="cd18084">
    <property type="entry name" value="RsmE-like"/>
    <property type="match status" value="1"/>
</dbReference>
<evidence type="ECO:0000256" key="8">
    <source>
        <dbReference type="ARBA" id="ARBA00022679"/>
    </source>
</evidence>
<dbReference type="Gene3D" id="3.40.1280.10">
    <property type="match status" value="1"/>
</dbReference>
<dbReference type="InterPro" id="IPR029026">
    <property type="entry name" value="tRNA_m1G_MTases_N"/>
</dbReference>
<protein>
    <recommendedName>
        <fullName evidence="4 12">Ribosomal RNA small subunit methyltransferase E</fullName>
        <ecNumber evidence="3 12">2.1.1.193</ecNumber>
    </recommendedName>
</protein>
<dbReference type="Proteomes" id="UP001596410">
    <property type="component" value="Unassembled WGS sequence"/>
</dbReference>
<reference evidence="16" key="1">
    <citation type="journal article" date="2019" name="Int. J. Syst. Evol. Microbiol.">
        <title>The Global Catalogue of Microorganisms (GCM) 10K type strain sequencing project: providing services to taxonomists for standard genome sequencing and annotation.</title>
        <authorList>
            <consortium name="The Broad Institute Genomics Platform"/>
            <consortium name="The Broad Institute Genome Sequencing Center for Infectious Disease"/>
            <person name="Wu L."/>
            <person name="Ma J."/>
        </authorList>
    </citation>
    <scope>NUCLEOTIDE SEQUENCE [LARGE SCALE GENOMIC DNA]</scope>
    <source>
        <strain evidence="16">CGMCC 4.1621</strain>
    </source>
</reference>
<dbReference type="Pfam" id="PF04452">
    <property type="entry name" value="Methyltrans_RNA"/>
    <property type="match status" value="1"/>
</dbReference>
<comment type="function">
    <text evidence="10 12">Specifically methylates the N3 position of the uracil ring of uridine 1498 (m3U1498) in 16S rRNA. Acts on the fully assembled 30S ribosomal subunit.</text>
</comment>
<organism evidence="15 16">
    <name type="scientific">Halobacillus seohaensis</name>
    <dbReference type="NCBI Taxonomy" id="447421"/>
    <lineage>
        <taxon>Bacteria</taxon>
        <taxon>Bacillati</taxon>
        <taxon>Bacillota</taxon>
        <taxon>Bacilli</taxon>
        <taxon>Bacillales</taxon>
        <taxon>Bacillaceae</taxon>
        <taxon>Halobacillus</taxon>
    </lineage>
</organism>
<evidence type="ECO:0000313" key="15">
    <source>
        <dbReference type="EMBL" id="MFC7060681.1"/>
    </source>
</evidence>
<sequence length="249" mass="28379">MQRYFVSDSNWDQANVYIIGDDVHHMTNVMRMKEGDTLIAVHPNLGAAICCIKVWESSDRIKCEVIQWVEEKVELPIDVTIVQSIGKGDKLEQVVQKGTELGACAFIPYQADRSVAKWDHKKVDKKLQRLRKIAKEASEQSERVKIPTIHPPLTLSEINNLKSFDRKLMAFENEARYGRGQPLNVELSTIKDGQSAVIAFGPEGGFSEKEAENFQSYEFKPVRLGPRILRMETAPLYFLSAISYEFEEK</sequence>
<evidence type="ECO:0000256" key="7">
    <source>
        <dbReference type="ARBA" id="ARBA00022603"/>
    </source>
</evidence>
<dbReference type="SUPFAM" id="SSF88697">
    <property type="entry name" value="PUA domain-like"/>
    <property type="match status" value="1"/>
</dbReference>
<evidence type="ECO:0000259" key="13">
    <source>
        <dbReference type="Pfam" id="PF04452"/>
    </source>
</evidence>
<evidence type="ECO:0000256" key="1">
    <source>
        <dbReference type="ARBA" id="ARBA00004496"/>
    </source>
</evidence>
<dbReference type="PANTHER" id="PTHR30027">
    <property type="entry name" value="RIBOSOMAL RNA SMALL SUBUNIT METHYLTRANSFERASE E"/>
    <property type="match status" value="1"/>
</dbReference>
<evidence type="ECO:0000256" key="6">
    <source>
        <dbReference type="ARBA" id="ARBA00022552"/>
    </source>
</evidence>
<dbReference type="InterPro" id="IPR046886">
    <property type="entry name" value="RsmE_MTase_dom"/>
</dbReference>
<gene>
    <name evidence="15" type="ORF">ACFQIC_02195</name>
</gene>
<evidence type="ECO:0000256" key="5">
    <source>
        <dbReference type="ARBA" id="ARBA00022490"/>
    </source>
</evidence>
<feature type="domain" description="Ribosomal RNA small subunit methyltransferase E methyltransferase" evidence="13">
    <location>
        <begin position="74"/>
        <end position="243"/>
    </location>
</feature>
<name>A0ABW2EGN4_9BACI</name>
<feature type="domain" description="Ribosomal RNA small subunit methyltransferase E PUA-like" evidence="14">
    <location>
        <begin position="20"/>
        <end position="54"/>
    </location>
</feature>
<evidence type="ECO:0000256" key="12">
    <source>
        <dbReference type="PIRNR" id="PIRNR015601"/>
    </source>
</evidence>
<evidence type="ECO:0000256" key="3">
    <source>
        <dbReference type="ARBA" id="ARBA00012328"/>
    </source>
</evidence>
<evidence type="ECO:0000256" key="11">
    <source>
        <dbReference type="ARBA" id="ARBA00047944"/>
    </source>
</evidence>
<comment type="subcellular location">
    <subcellularLocation>
        <location evidence="1 12">Cytoplasm</location>
    </subcellularLocation>
</comment>
<accession>A0ABW2EGN4</accession>
<keyword evidence="8 12" id="KW-0808">Transferase</keyword>
<keyword evidence="6 12" id="KW-0698">rRNA processing</keyword>
<dbReference type="GO" id="GO:0032259">
    <property type="term" value="P:methylation"/>
    <property type="evidence" value="ECO:0007669"/>
    <property type="project" value="UniProtKB-KW"/>
</dbReference>
<dbReference type="EC" id="2.1.1.193" evidence="3 12"/>
<evidence type="ECO:0000256" key="9">
    <source>
        <dbReference type="ARBA" id="ARBA00022691"/>
    </source>
</evidence>
<dbReference type="PANTHER" id="PTHR30027:SF3">
    <property type="entry name" value="16S RRNA (URACIL(1498)-N(3))-METHYLTRANSFERASE"/>
    <property type="match status" value="1"/>
</dbReference>
<dbReference type="Pfam" id="PF20260">
    <property type="entry name" value="PUA_4"/>
    <property type="match status" value="1"/>
</dbReference>
<dbReference type="SUPFAM" id="SSF75217">
    <property type="entry name" value="alpha/beta knot"/>
    <property type="match status" value="1"/>
</dbReference>
<proteinExistence type="inferred from homology"/>
<evidence type="ECO:0000259" key="14">
    <source>
        <dbReference type="Pfam" id="PF20260"/>
    </source>
</evidence>
<dbReference type="GO" id="GO:0008168">
    <property type="term" value="F:methyltransferase activity"/>
    <property type="evidence" value="ECO:0007669"/>
    <property type="project" value="UniProtKB-KW"/>
</dbReference>
<dbReference type="NCBIfam" id="NF008691">
    <property type="entry name" value="PRK11713.1-4"/>
    <property type="match status" value="1"/>
</dbReference>
<dbReference type="InterPro" id="IPR029028">
    <property type="entry name" value="Alpha/beta_knot_MTases"/>
</dbReference>
<keyword evidence="16" id="KW-1185">Reference proteome</keyword>
<dbReference type="NCBIfam" id="TIGR00046">
    <property type="entry name" value="RsmE family RNA methyltransferase"/>
    <property type="match status" value="1"/>
</dbReference>
<evidence type="ECO:0000313" key="16">
    <source>
        <dbReference type="Proteomes" id="UP001596410"/>
    </source>
</evidence>
<keyword evidence="7 12" id="KW-0489">Methyltransferase</keyword>
<dbReference type="EMBL" id="JBHSZV010000004">
    <property type="protein sequence ID" value="MFC7060681.1"/>
    <property type="molecule type" value="Genomic_DNA"/>
</dbReference>
<dbReference type="InterPro" id="IPR046887">
    <property type="entry name" value="RsmE_PUA-like"/>
</dbReference>
<comment type="similarity">
    <text evidence="2 12">Belongs to the RNA methyltransferase RsmE family.</text>
</comment>
<evidence type="ECO:0000256" key="4">
    <source>
        <dbReference type="ARBA" id="ARBA00013673"/>
    </source>
</evidence>
<comment type="catalytic activity">
    <reaction evidence="11 12">
        <text>uridine(1498) in 16S rRNA + S-adenosyl-L-methionine = N(3)-methyluridine(1498) in 16S rRNA + S-adenosyl-L-homocysteine + H(+)</text>
        <dbReference type="Rhea" id="RHEA:42920"/>
        <dbReference type="Rhea" id="RHEA-COMP:10283"/>
        <dbReference type="Rhea" id="RHEA-COMP:10284"/>
        <dbReference type="ChEBI" id="CHEBI:15378"/>
        <dbReference type="ChEBI" id="CHEBI:57856"/>
        <dbReference type="ChEBI" id="CHEBI:59789"/>
        <dbReference type="ChEBI" id="CHEBI:65315"/>
        <dbReference type="ChEBI" id="CHEBI:74502"/>
        <dbReference type="EC" id="2.1.1.193"/>
    </reaction>
</comment>
<dbReference type="Gene3D" id="2.40.240.20">
    <property type="entry name" value="Hypothetical PUA domain-like, domain 1"/>
    <property type="match status" value="1"/>
</dbReference>
<dbReference type="InterPro" id="IPR015947">
    <property type="entry name" value="PUA-like_sf"/>
</dbReference>
<comment type="caution">
    <text evidence="15">The sequence shown here is derived from an EMBL/GenBank/DDBJ whole genome shotgun (WGS) entry which is preliminary data.</text>
</comment>
<evidence type="ECO:0000256" key="10">
    <source>
        <dbReference type="ARBA" id="ARBA00025699"/>
    </source>
</evidence>
<dbReference type="RefSeq" id="WP_204706843.1">
    <property type="nucleotide sequence ID" value="NZ_JBHSZV010000004.1"/>
</dbReference>